<organism evidence="5 6">
    <name type="scientific">Miscanthus lutarioriparius</name>
    <dbReference type="NCBI Taxonomy" id="422564"/>
    <lineage>
        <taxon>Eukaryota</taxon>
        <taxon>Viridiplantae</taxon>
        <taxon>Streptophyta</taxon>
        <taxon>Embryophyta</taxon>
        <taxon>Tracheophyta</taxon>
        <taxon>Spermatophyta</taxon>
        <taxon>Magnoliopsida</taxon>
        <taxon>Liliopsida</taxon>
        <taxon>Poales</taxon>
        <taxon>Poaceae</taxon>
        <taxon>PACMAD clade</taxon>
        <taxon>Panicoideae</taxon>
        <taxon>Andropogonodae</taxon>
        <taxon>Andropogoneae</taxon>
        <taxon>Saccharinae</taxon>
        <taxon>Miscanthus</taxon>
    </lineage>
</organism>
<keyword evidence="2" id="KW-0853">WD repeat</keyword>
<comment type="caution">
    <text evidence="5">The sequence shown here is derived from an EMBL/GenBank/DDBJ whole genome shotgun (WGS) entry which is preliminary data.</text>
</comment>
<dbReference type="Proteomes" id="UP000604825">
    <property type="component" value="Unassembled WGS sequence"/>
</dbReference>
<dbReference type="InterPro" id="IPR015943">
    <property type="entry name" value="WD40/YVTN_repeat-like_dom_sf"/>
</dbReference>
<dbReference type="OrthoDB" id="1667587at2759"/>
<dbReference type="PANTHER" id="PTHR11227">
    <property type="entry name" value="WD-REPEAT PROTEIN INTERACTING WITH PHOSPHOINOSIDES WIPI -RELATED"/>
    <property type="match status" value="1"/>
</dbReference>
<keyword evidence="3" id="KW-0677">Repeat</keyword>
<protein>
    <submittedName>
        <fullName evidence="5">Uncharacterized protein</fullName>
    </submittedName>
</protein>
<dbReference type="GO" id="GO:0034045">
    <property type="term" value="C:phagophore assembly site membrane"/>
    <property type="evidence" value="ECO:0007669"/>
    <property type="project" value="UniProtKB-SubCell"/>
</dbReference>
<evidence type="ECO:0000313" key="5">
    <source>
        <dbReference type="EMBL" id="CAD6222645.1"/>
    </source>
</evidence>
<evidence type="ECO:0000256" key="4">
    <source>
        <dbReference type="ARBA" id="ARBA00025740"/>
    </source>
</evidence>
<evidence type="ECO:0000256" key="2">
    <source>
        <dbReference type="ARBA" id="ARBA00022574"/>
    </source>
</evidence>
<reference evidence="5" key="1">
    <citation type="submission" date="2020-10" db="EMBL/GenBank/DDBJ databases">
        <authorList>
            <person name="Han B."/>
            <person name="Lu T."/>
            <person name="Zhao Q."/>
            <person name="Huang X."/>
            <person name="Zhao Y."/>
        </authorList>
    </citation>
    <scope>NUCLEOTIDE SEQUENCE</scope>
</reference>
<sequence>MASSVARTWTRPAPTLSHPLVYLSFSHDASCVIAADASTVHWLSCDTFALRGLYQERHASRAVVAACGDMLNEKASTCAVVTTTRAAARPSGGSETTTFAIRRWRPGYLNYHWRYDEWAADIEAVEVRAIGVRGDKTFLVLDGRVDVYGLAGDGRVHVLHRVETCSARPLCAASRAAPVAIAYTGSEVGEVRVERWAAAAGGFAPLSSFRAHSSRLGCVAVSWDGRFVATASFKGTIVRVFHAADGMLLRESSTHCLKDSILKMAIASESHQAHCSCRWMQLRRGADRADVYSMAFSPDSKWLAVSSDKGTIHVFSVNVDVSSSSPAQEDIHNPDSDSPNAGSALNAKQPSWYFFSGFVPGYFRQDGSLAKFRLREGVKYVVAFSHHEPNTVLVIGMDGSFYRCEFDPVKGSDMKQVEYRNFMKMK</sequence>
<dbReference type="Pfam" id="PF00400">
    <property type="entry name" value="WD40"/>
    <property type="match status" value="2"/>
</dbReference>
<evidence type="ECO:0000256" key="1">
    <source>
        <dbReference type="ARBA" id="ARBA00004623"/>
    </source>
</evidence>
<dbReference type="EMBL" id="CAJGYO010000004">
    <property type="protein sequence ID" value="CAD6222645.1"/>
    <property type="molecule type" value="Genomic_DNA"/>
</dbReference>
<dbReference type="InterPro" id="IPR036322">
    <property type="entry name" value="WD40_repeat_dom_sf"/>
</dbReference>
<evidence type="ECO:0000313" key="6">
    <source>
        <dbReference type="Proteomes" id="UP000604825"/>
    </source>
</evidence>
<keyword evidence="6" id="KW-1185">Reference proteome</keyword>
<gene>
    <name evidence="5" type="ORF">NCGR_LOCUS15201</name>
</gene>
<evidence type="ECO:0000256" key="3">
    <source>
        <dbReference type="ARBA" id="ARBA00022737"/>
    </source>
</evidence>
<dbReference type="AlphaFoldDB" id="A0A811NH16"/>
<dbReference type="InterPro" id="IPR048720">
    <property type="entry name" value="PROPPIN"/>
</dbReference>
<proteinExistence type="inferred from homology"/>
<comment type="similarity">
    <text evidence="4">Belongs to the WD repeat PROPPIN family.</text>
</comment>
<accession>A0A811NH16</accession>
<dbReference type="SMART" id="SM00320">
    <property type="entry name" value="WD40"/>
    <property type="match status" value="2"/>
</dbReference>
<name>A0A811NH16_9POAL</name>
<dbReference type="Gene3D" id="2.130.10.10">
    <property type="entry name" value="YVTN repeat-like/Quinoprotein amine dehydrogenase"/>
    <property type="match status" value="1"/>
</dbReference>
<dbReference type="SUPFAM" id="SSF50978">
    <property type="entry name" value="WD40 repeat-like"/>
    <property type="match status" value="1"/>
</dbReference>
<comment type="subcellular location">
    <subcellularLocation>
        <location evidence="1">Preautophagosomal structure membrane</location>
        <topology evidence="1">Peripheral membrane protein</topology>
    </subcellularLocation>
</comment>
<dbReference type="InterPro" id="IPR001680">
    <property type="entry name" value="WD40_rpt"/>
</dbReference>